<dbReference type="GO" id="GO:0016787">
    <property type="term" value="F:hydrolase activity"/>
    <property type="evidence" value="ECO:0007669"/>
    <property type="project" value="UniProtKB-KW"/>
</dbReference>
<dbReference type="Gene3D" id="3.90.79.10">
    <property type="entry name" value="Nucleoside Triphosphate Pyrophosphohydrolase"/>
    <property type="match status" value="1"/>
</dbReference>
<comment type="similarity">
    <text evidence="1">Belongs to the Nudix hydrolase family.</text>
</comment>
<protein>
    <submittedName>
        <fullName evidence="4">NUDIX domain-containing protein</fullName>
    </submittedName>
</protein>
<dbReference type="PROSITE" id="PS51462">
    <property type="entry name" value="NUDIX"/>
    <property type="match status" value="1"/>
</dbReference>
<dbReference type="CDD" id="cd04688">
    <property type="entry name" value="NUDIX_Hydrolase"/>
    <property type="match status" value="1"/>
</dbReference>
<dbReference type="AlphaFoldDB" id="A0A4S3B023"/>
<dbReference type="InterPro" id="IPR020084">
    <property type="entry name" value="NUDIX_hydrolase_CS"/>
</dbReference>
<comment type="caution">
    <text evidence="4">The sequence shown here is derived from an EMBL/GenBank/DDBJ whole genome shotgun (WGS) entry which is preliminary data.</text>
</comment>
<dbReference type="InterPro" id="IPR015797">
    <property type="entry name" value="NUDIX_hydrolase-like_dom_sf"/>
</dbReference>
<evidence type="ECO:0000256" key="1">
    <source>
        <dbReference type="ARBA" id="ARBA00005582"/>
    </source>
</evidence>
<dbReference type="PROSITE" id="PS00893">
    <property type="entry name" value="NUDIX_BOX"/>
    <property type="match status" value="1"/>
</dbReference>
<dbReference type="InterPro" id="IPR000086">
    <property type="entry name" value="NUDIX_hydrolase_dom"/>
</dbReference>
<dbReference type="Pfam" id="PF00293">
    <property type="entry name" value="NUDIX"/>
    <property type="match status" value="1"/>
</dbReference>
<name>A0A4S3B023_9ENTE</name>
<dbReference type="PANTHER" id="PTHR43736:SF1">
    <property type="entry name" value="DIHYDRONEOPTERIN TRIPHOSPHATE DIPHOSPHATASE"/>
    <property type="match status" value="1"/>
</dbReference>
<reference evidence="4 5" key="1">
    <citation type="submission" date="2019-01" db="EMBL/GenBank/DDBJ databases">
        <title>Vagococcus silagei sp. nov. isolated from brewer's grain.</title>
        <authorList>
            <person name="Guu J.-R."/>
        </authorList>
    </citation>
    <scope>NUCLEOTIDE SEQUENCE [LARGE SCALE GENOMIC DNA]</scope>
    <source>
        <strain evidence="4 5">2B-2</strain>
    </source>
</reference>
<feature type="domain" description="Nudix hydrolase" evidence="3">
    <location>
        <begin position="13"/>
        <end position="138"/>
    </location>
</feature>
<evidence type="ECO:0000313" key="5">
    <source>
        <dbReference type="Proteomes" id="UP000310506"/>
    </source>
</evidence>
<evidence type="ECO:0000259" key="3">
    <source>
        <dbReference type="PROSITE" id="PS51462"/>
    </source>
</evidence>
<gene>
    <name evidence="4" type="ORF">ESZ54_10620</name>
</gene>
<keyword evidence="2" id="KW-0378">Hydrolase</keyword>
<organism evidence="4 5">
    <name type="scientific">Vagococcus silagei</name>
    <dbReference type="NCBI Taxonomy" id="2508885"/>
    <lineage>
        <taxon>Bacteria</taxon>
        <taxon>Bacillati</taxon>
        <taxon>Bacillota</taxon>
        <taxon>Bacilli</taxon>
        <taxon>Lactobacillales</taxon>
        <taxon>Enterococcaceae</taxon>
        <taxon>Vagococcus</taxon>
    </lineage>
</organism>
<keyword evidence="5" id="KW-1185">Reference proteome</keyword>
<dbReference type="RefSeq" id="WP_136137636.1">
    <property type="nucleotide sequence ID" value="NZ_SDGV01000024.1"/>
</dbReference>
<evidence type="ECO:0000313" key="4">
    <source>
        <dbReference type="EMBL" id="THB60414.1"/>
    </source>
</evidence>
<dbReference type="SUPFAM" id="SSF55811">
    <property type="entry name" value="Nudix"/>
    <property type="match status" value="1"/>
</dbReference>
<evidence type="ECO:0000256" key="2">
    <source>
        <dbReference type="ARBA" id="ARBA00022801"/>
    </source>
</evidence>
<proteinExistence type="inferred from homology"/>
<dbReference type="PANTHER" id="PTHR43736">
    <property type="entry name" value="ADP-RIBOSE PYROPHOSPHATASE"/>
    <property type="match status" value="1"/>
</dbReference>
<dbReference type="Proteomes" id="UP000310506">
    <property type="component" value="Unassembled WGS sequence"/>
</dbReference>
<dbReference type="OrthoDB" id="9008185at2"/>
<sequence length="147" mass="16936">MPDFRTTIGDTSVDIRACGILKYHNKYYVSIEEDGTQTLTGGAIKTNETSADAVIREFREETNLRVKINKFIGTVENIFMFKEKPYHQIIFIYSVDFDGDSLINFETEEQLDYKWLAASELKDLKPKVLNDIILNEQDSISHSICKE</sequence>
<accession>A0A4S3B023</accession>
<dbReference type="EMBL" id="SDGV01000024">
    <property type="protein sequence ID" value="THB60414.1"/>
    <property type="molecule type" value="Genomic_DNA"/>
</dbReference>